<accession>A0A1M5WBP3</accession>
<dbReference type="OrthoDB" id="9808591at2"/>
<dbReference type="GO" id="GO:0046872">
    <property type="term" value="F:metal ion binding"/>
    <property type="evidence" value="ECO:0007669"/>
    <property type="project" value="UniProtKB-KW"/>
</dbReference>
<proteinExistence type="predicted"/>
<reference evidence="8 9" key="1">
    <citation type="submission" date="2016-11" db="EMBL/GenBank/DDBJ databases">
        <authorList>
            <person name="Jaros S."/>
            <person name="Januszkiewicz K."/>
            <person name="Wedrychowicz H."/>
        </authorList>
    </citation>
    <scope>NUCLEOTIDE SEQUENCE [LARGE SCALE GENOMIC DNA]</scope>
    <source>
        <strain evidence="8 9">DSM 10068</strain>
    </source>
</reference>
<name>A0A1M5WBP3_9FIRM</name>
<keyword evidence="4" id="KW-0479">Metal-binding</keyword>
<organism evidence="8 9">
    <name type="scientific">Sporobacter termitidis DSM 10068</name>
    <dbReference type="NCBI Taxonomy" id="1123282"/>
    <lineage>
        <taxon>Bacteria</taxon>
        <taxon>Bacillati</taxon>
        <taxon>Bacillota</taxon>
        <taxon>Clostridia</taxon>
        <taxon>Eubacteriales</taxon>
        <taxon>Oscillospiraceae</taxon>
        <taxon>Sporobacter</taxon>
    </lineage>
</organism>
<evidence type="ECO:0000259" key="7">
    <source>
        <dbReference type="PROSITE" id="PS51918"/>
    </source>
</evidence>
<dbReference type="SFLD" id="SFLDS00029">
    <property type="entry name" value="Radical_SAM"/>
    <property type="match status" value="1"/>
</dbReference>
<dbReference type="PROSITE" id="PS01305">
    <property type="entry name" value="MOAA_NIFB_PQQE"/>
    <property type="match status" value="1"/>
</dbReference>
<dbReference type="SFLD" id="SFLDG01067">
    <property type="entry name" value="SPASM/twitch_domain_containing"/>
    <property type="match status" value="1"/>
</dbReference>
<dbReference type="InterPro" id="IPR058240">
    <property type="entry name" value="rSAM_sf"/>
</dbReference>
<dbReference type="GO" id="GO:0051539">
    <property type="term" value="F:4 iron, 4 sulfur cluster binding"/>
    <property type="evidence" value="ECO:0007669"/>
    <property type="project" value="UniProtKB-KW"/>
</dbReference>
<keyword evidence="5" id="KW-0408">Iron</keyword>
<dbReference type="STRING" id="1123282.SAMN02745823_01178"/>
<keyword evidence="2" id="KW-0004">4Fe-4S</keyword>
<dbReference type="PANTHER" id="PTHR43273">
    <property type="entry name" value="ANAEROBIC SULFATASE-MATURATING ENZYME HOMOLOG ASLB-RELATED"/>
    <property type="match status" value="1"/>
</dbReference>
<dbReference type="RefSeq" id="WP_073076733.1">
    <property type="nucleotide sequence ID" value="NZ_FQXV01000003.1"/>
</dbReference>
<evidence type="ECO:0000313" key="9">
    <source>
        <dbReference type="Proteomes" id="UP000183995"/>
    </source>
</evidence>
<dbReference type="NCBIfam" id="TIGR04068">
    <property type="entry name" value="rSAM_ocin_clost"/>
    <property type="match status" value="1"/>
</dbReference>
<dbReference type="PANTHER" id="PTHR43273:SF8">
    <property type="entry name" value="RADICAL SAM DOMAIN PROTEIN"/>
    <property type="match status" value="1"/>
</dbReference>
<dbReference type="SUPFAM" id="SSF102114">
    <property type="entry name" value="Radical SAM enzymes"/>
    <property type="match status" value="1"/>
</dbReference>
<dbReference type="InterPro" id="IPR000385">
    <property type="entry name" value="MoaA_NifB_PqqE_Fe-S-bd_CS"/>
</dbReference>
<dbReference type="AlphaFoldDB" id="A0A1M5WBP3"/>
<evidence type="ECO:0000256" key="1">
    <source>
        <dbReference type="ARBA" id="ARBA00001966"/>
    </source>
</evidence>
<evidence type="ECO:0000256" key="4">
    <source>
        <dbReference type="ARBA" id="ARBA00022723"/>
    </source>
</evidence>
<feature type="domain" description="Radical SAM core" evidence="7">
    <location>
        <begin position="83"/>
        <end position="293"/>
    </location>
</feature>
<dbReference type="Proteomes" id="UP000183995">
    <property type="component" value="Unassembled WGS sequence"/>
</dbReference>
<dbReference type="InterPro" id="IPR007197">
    <property type="entry name" value="rSAM"/>
</dbReference>
<keyword evidence="3" id="KW-0949">S-adenosyl-L-methionine</keyword>
<dbReference type="SFLD" id="SFLDG01384">
    <property type="entry name" value="thioether_bond_formation_requi"/>
    <property type="match status" value="1"/>
</dbReference>
<gene>
    <name evidence="8" type="ORF">SAMN02745823_01178</name>
</gene>
<dbReference type="PROSITE" id="PS51918">
    <property type="entry name" value="RADICAL_SAM"/>
    <property type="match status" value="1"/>
</dbReference>
<protein>
    <recommendedName>
        <fullName evidence="7">Radical SAM core domain-containing protein</fullName>
    </recommendedName>
</protein>
<comment type="cofactor">
    <cofactor evidence="1">
        <name>[4Fe-4S] cluster</name>
        <dbReference type="ChEBI" id="CHEBI:49883"/>
    </cofactor>
</comment>
<dbReference type="CDD" id="cd01335">
    <property type="entry name" value="Radical_SAM"/>
    <property type="match status" value="1"/>
</dbReference>
<dbReference type="GO" id="GO:0016491">
    <property type="term" value="F:oxidoreductase activity"/>
    <property type="evidence" value="ECO:0007669"/>
    <property type="project" value="InterPro"/>
</dbReference>
<dbReference type="Gene3D" id="3.20.20.70">
    <property type="entry name" value="Aldolase class I"/>
    <property type="match status" value="1"/>
</dbReference>
<dbReference type="EMBL" id="FQXV01000003">
    <property type="protein sequence ID" value="SHH84912.1"/>
    <property type="molecule type" value="Genomic_DNA"/>
</dbReference>
<keyword evidence="9" id="KW-1185">Reference proteome</keyword>
<dbReference type="SFLD" id="SFLDG01386">
    <property type="entry name" value="main_SPASM_domain-containing"/>
    <property type="match status" value="1"/>
</dbReference>
<dbReference type="NCBIfam" id="TIGR04085">
    <property type="entry name" value="rSAM_more_4Fe4S"/>
    <property type="match status" value="1"/>
</dbReference>
<dbReference type="Pfam" id="PF04055">
    <property type="entry name" value="Radical_SAM"/>
    <property type="match status" value="1"/>
</dbReference>
<dbReference type="InterPro" id="IPR024001">
    <property type="entry name" value="Cys-rich_pep_rSAM_mat_CcpM"/>
</dbReference>
<sequence length="469" mass="54710">MSNAVIFKTFRTYKHPYVYDRHTDSLLILSEDEYRELLKVEKGELPHEQSPVIKKYQELGILKSNVVEKIEHPGTEIIEHYLKTRMKQLTLQVTQQCNMRCEYCIYSGIYDNNRTHSNHRMSLETAKKAIDFFLERNGELPIVVIGFYGGEPLLEFDLIRQCVEYAKSRVEGKKIRFNMTTNGTLLTDSVVDYMVENDFTLCISLDGSKQEHDVSRKFVNGEGSFDIIIHNIERIQKRHPEYYKEIMILTTINPYMDLGCALEYFSTKEIFSDKQIIFNAMNEINLNRELNYDKNYFKIRNFEHIKMLSSLIGKLDKKYVSPLTISSRSKVERRQKHIHNHSEILPITHHGGPCLAGVQRLFVRVDGTLFPCERVNEMIDNFKIGTLDDGLDVGKIKKLINIGELTDTECKKCWNLRQCSICAREVDFEANLPRESKLRECPKSCSNALFDMYELCALNEFDLDIEETR</sequence>
<dbReference type="InterPro" id="IPR023885">
    <property type="entry name" value="4Fe4S-binding_SPASM_dom"/>
</dbReference>
<evidence type="ECO:0000256" key="3">
    <source>
        <dbReference type="ARBA" id="ARBA00022691"/>
    </source>
</evidence>
<evidence type="ECO:0000256" key="6">
    <source>
        <dbReference type="ARBA" id="ARBA00023014"/>
    </source>
</evidence>
<evidence type="ECO:0000313" key="8">
    <source>
        <dbReference type="EMBL" id="SHH84912.1"/>
    </source>
</evidence>
<evidence type="ECO:0000256" key="2">
    <source>
        <dbReference type="ARBA" id="ARBA00022485"/>
    </source>
</evidence>
<keyword evidence="6" id="KW-0411">Iron-sulfur</keyword>
<evidence type="ECO:0000256" key="5">
    <source>
        <dbReference type="ARBA" id="ARBA00023004"/>
    </source>
</evidence>
<dbReference type="InterPro" id="IPR023867">
    <property type="entry name" value="Sulphatase_maturase_rSAM"/>
</dbReference>
<dbReference type="InterPro" id="IPR013785">
    <property type="entry name" value="Aldolase_TIM"/>
</dbReference>